<sequence>MRKQRLRNDYRLIVEAGKIQVSLNAAHAGEFEDLPGIGPVLAERIVDYREKEGAYESLEELKKVKGIGDILFQKILPYVRL</sequence>
<feature type="domain" description="Helix-hairpin-helix DNA-binding motif class 1" evidence="1">
    <location>
        <begin position="29"/>
        <end position="48"/>
    </location>
</feature>
<dbReference type="NCBIfam" id="TIGR00426">
    <property type="entry name" value="competence protein ComEA helix-hairpin-helix repeat region"/>
    <property type="match status" value="1"/>
</dbReference>
<dbReference type="InterPro" id="IPR010994">
    <property type="entry name" value="RuvA_2-like"/>
</dbReference>
<comment type="caution">
    <text evidence="2">The sequence shown here is derived from an EMBL/GenBank/DDBJ whole genome shotgun (WGS) entry which is preliminary data.</text>
</comment>
<accession>A0A0S8FX03</accession>
<dbReference type="AlphaFoldDB" id="A0A0S8FX03"/>
<dbReference type="SUPFAM" id="SSF47781">
    <property type="entry name" value="RuvA domain 2-like"/>
    <property type="match status" value="1"/>
</dbReference>
<dbReference type="InterPro" id="IPR051675">
    <property type="entry name" value="Endo/Exo/Phosphatase_dom_1"/>
</dbReference>
<dbReference type="GO" id="GO:0003677">
    <property type="term" value="F:DNA binding"/>
    <property type="evidence" value="ECO:0007669"/>
    <property type="project" value="InterPro"/>
</dbReference>
<evidence type="ECO:0000259" key="1">
    <source>
        <dbReference type="SMART" id="SM00278"/>
    </source>
</evidence>
<dbReference type="Proteomes" id="UP000051373">
    <property type="component" value="Unassembled WGS sequence"/>
</dbReference>
<feature type="domain" description="Helix-hairpin-helix DNA-binding motif class 1" evidence="1">
    <location>
        <begin position="59"/>
        <end position="78"/>
    </location>
</feature>
<dbReference type="SMART" id="SM00278">
    <property type="entry name" value="HhH1"/>
    <property type="match status" value="2"/>
</dbReference>
<organism evidence="2 3">
    <name type="scientific">candidate division WOR_3 bacterium SM23_42</name>
    <dbReference type="NCBI Taxonomy" id="1703779"/>
    <lineage>
        <taxon>Bacteria</taxon>
        <taxon>Bacteria division WOR-3</taxon>
    </lineage>
</organism>
<dbReference type="GO" id="GO:0006281">
    <property type="term" value="P:DNA repair"/>
    <property type="evidence" value="ECO:0007669"/>
    <property type="project" value="InterPro"/>
</dbReference>
<dbReference type="GO" id="GO:0015627">
    <property type="term" value="C:type II protein secretion system complex"/>
    <property type="evidence" value="ECO:0007669"/>
    <property type="project" value="TreeGrafter"/>
</dbReference>
<proteinExistence type="predicted"/>
<dbReference type="InterPro" id="IPR003583">
    <property type="entry name" value="Hlx-hairpin-Hlx_DNA-bd_motif"/>
</dbReference>
<dbReference type="PANTHER" id="PTHR21180:SF32">
    <property type="entry name" value="ENDONUCLEASE_EXONUCLEASE_PHOSPHATASE FAMILY DOMAIN-CONTAINING PROTEIN 1"/>
    <property type="match status" value="1"/>
</dbReference>
<dbReference type="EMBL" id="LJUJ01000001">
    <property type="protein sequence ID" value="KPK64881.1"/>
    <property type="molecule type" value="Genomic_DNA"/>
</dbReference>
<dbReference type="InterPro" id="IPR004509">
    <property type="entry name" value="Competence_ComEA_HhH"/>
</dbReference>
<dbReference type="GO" id="GO:0015628">
    <property type="term" value="P:protein secretion by the type II secretion system"/>
    <property type="evidence" value="ECO:0007669"/>
    <property type="project" value="TreeGrafter"/>
</dbReference>
<reference evidence="2 3" key="1">
    <citation type="journal article" date="2015" name="Microbiome">
        <title>Genomic resolution of linkages in carbon, nitrogen, and sulfur cycling among widespread estuary sediment bacteria.</title>
        <authorList>
            <person name="Baker B.J."/>
            <person name="Lazar C.S."/>
            <person name="Teske A.P."/>
            <person name="Dick G.J."/>
        </authorList>
    </citation>
    <scope>NUCLEOTIDE SEQUENCE [LARGE SCALE GENOMIC DNA]</scope>
    <source>
        <strain evidence="2">SM23_42</strain>
    </source>
</reference>
<dbReference type="Pfam" id="PF12836">
    <property type="entry name" value="HHH_3"/>
    <property type="match status" value="1"/>
</dbReference>
<evidence type="ECO:0000313" key="3">
    <source>
        <dbReference type="Proteomes" id="UP000051373"/>
    </source>
</evidence>
<dbReference type="STRING" id="1703779.AMJ83_00200"/>
<evidence type="ECO:0000313" key="2">
    <source>
        <dbReference type="EMBL" id="KPK64881.1"/>
    </source>
</evidence>
<protein>
    <recommendedName>
        <fullName evidence="1">Helix-hairpin-helix DNA-binding motif class 1 domain-containing protein</fullName>
    </recommendedName>
</protein>
<name>A0A0S8FX03_UNCW3</name>
<gene>
    <name evidence="2" type="ORF">AMJ83_00200</name>
</gene>
<dbReference type="Gene3D" id="1.10.150.320">
    <property type="entry name" value="Photosystem II 12 kDa extrinsic protein"/>
    <property type="match status" value="1"/>
</dbReference>
<dbReference type="PANTHER" id="PTHR21180">
    <property type="entry name" value="ENDONUCLEASE/EXONUCLEASE/PHOSPHATASE FAMILY DOMAIN-CONTAINING PROTEIN 1"/>
    <property type="match status" value="1"/>
</dbReference>